<evidence type="ECO:0000256" key="1">
    <source>
        <dbReference type="SAM" id="Coils"/>
    </source>
</evidence>
<dbReference type="PANTHER" id="PTHR11145">
    <property type="entry name" value="BTB/POZ DOMAIN-CONTAINING ADAPTER FOR CUL3-MEDIATED RHOA DEGRADATION PROTEIN FAMILY MEMBER"/>
    <property type="match status" value="1"/>
</dbReference>
<organism evidence="3 4">
    <name type="scientific">Naegleria lovaniensis</name>
    <name type="common">Amoeba</name>
    <dbReference type="NCBI Taxonomy" id="51637"/>
    <lineage>
        <taxon>Eukaryota</taxon>
        <taxon>Discoba</taxon>
        <taxon>Heterolobosea</taxon>
        <taxon>Tetramitia</taxon>
        <taxon>Eutetramitia</taxon>
        <taxon>Vahlkampfiidae</taxon>
        <taxon>Naegleria</taxon>
    </lineage>
</organism>
<dbReference type="GeneID" id="68103300"/>
<dbReference type="Proteomes" id="UP000816034">
    <property type="component" value="Unassembled WGS sequence"/>
</dbReference>
<feature type="coiled-coil region" evidence="1">
    <location>
        <begin position="4"/>
        <end position="31"/>
    </location>
</feature>
<keyword evidence="1" id="KW-0175">Coiled coil</keyword>
<sequence>MSRLQGLQQAIRQLNKEAETWNEEMIKRENMFYKIQEQAKKYNFKEGEIMRFNVGGRSFAVLKETLTQRIKNFSRERDDQDEYYEPHMLSIIASGMHTLTLDKDGSIFIDRDGKYFGYILNYLRCAGMIHNFSMPQDKHAVECIYLEARYYNVQGLMDYIEEEHADVVEHLNEEYSVSMFKGSQILTRDQGVKLWIMLSDVISQKTKPSLLFRASRDGFNASQFHNKCDNKGATVTIIKSSNDCIFGGYTPLNWNSNNAHQCNNQTFLFSLVRSNGEKTAVKIKNDGPQHGNQYSIYGVAGYGPTFGGGNDLLICSDFSSNSNSCNLGHSFSCPNGYQFNTTQAQSYFTGSRNFTVREMEVYQLT</sequence>
<dbReference type="RefSeq" id="XP_044543450.1">
    <property type="nucleotide sequence ID" value="XM_044686435.1"/>
</dbReference>
<name>A0AA88GD30_NAELO</name>
<dbReference type="PROSITE" id="PS51886">
    <property type="entry name" value="TLDC"/>
    <property type="match status" value="1"/>
</dbReference>
<comment type="caution">
    <text evidence="3">The sequence shown here is derived from an EMBL/GenBank/DDBJ whole genome shotgun (WGS) entry which is preliminary data.</text>
</comment>
<evidence type="ECO:0000313" key="3">
    <source>
        <dbReference type="EMBL" id="KAG2374276.1"/>
    </source>
</evidence>
<protein>
    <recommendedName>
        <fullName evidence="2">TLDc domain-containing protein</fullName>
    </recommendedName>
</protein>
<dbReference type="InterPro" id="IPR006571">
    <property type="entry name" value="TLDc_dom"/>
</dbReference>
<evidence type="ECO:0000313" key="4">
    <source>
        <dbReference type="Proteomes" id="UP000816034"/>
    </source>
</evidence>
<dbReference type="Pfam" id="PF07534">
    <property type="entry name" value="TLD"/>
    <property type="match status" value="1"/>
</dbReference>
<dbReference type="InterPro" id="IPR045068">
    <property type="entry name" value="BACURD1-3"/>
</dbReference>
<dbReference type="SMART" id="SM00584">
    <property type="entry name" value="TLDc"/>
    <property type="match status" value="1"/>
</dbReference>
<dbReference type="InterPro" id="IPR003131">
    <property type="entry name" value="T1-type_BTB"/>
</dbReference>
<dbReference type="Pfam" id="PF02214">
    <property type="entry name" value="BTB_2"/>
    <property type="match status" value="1"/>
</dbReference>
<proteinExistence type="predicted"/>
<dbReference type="InterPro" id="IPR000210">
    <property type="entry name" value="BTB/POZ_dom"/>
</dbReference>
<evidence type="ECO:0000259" key="2">
    <source>
        <dbReference type="PROSITE" id="PS51886"/>
    </source>
</evidence>
<accession>A0AA88GD30</accession>
<dbReference type="GO" id="GO:0051260">
    <property type="term" value="P:protein homooligomerization"/>
    <property type="evidence" value="ECO:0007669"/>
    <property type="project" value="InterPro"/>
</dbReference>
<keyword evidence="4" id="KW-1185">Reference proteome</keyword>
<dbReference type="PANTHER" id="PTHR11145:SF8">
    <property type="entry name" value="RE57120P"/>
    <property type="match status" value="1"/>
</dbReference>
<dbReference type="InterPro" id="IPR011333">
    <property type="entry name" value="SKP1/BTB/POZ_sf"/>
</dbReference>
<dbReference type="SMART" id="SM00225">
    <property type="entry name" value="BTB"/>
    <property type="match status" value="1"/>
</dbReference>
<dbReference type="SUPFAM" id="SSF54695">
    <property type="entry name" value="POZ domain"/>
    <property type="match status" value="1"/>
</dbReference>
<gene>
    <name evidence="3" type="ORF">C9374_010846</name>
</gene>
<reference evidence="3 4" key="1">
    <citation type="journal article" date="2018" name="BMC Genomics">
        <title>The genome of Naegleria lovaniensis, the basis for a comparative approach to unravel pathogenicity factors of the human pathogenic amoeba N. fowleri.</title>
        <authorList>
            <person name="Liechti N."/>
            <person name="Schurch N."/>
            <person name="Bruggmann R."/>
            <person name="Wittwer M."/>
        </authorList>
    </citation>
    <scope>NUCLEOTIDE SEQUENCE [LARGE SCALE GENOMIC DNA]</scope>
    <source>
        <strain evidence="3 4">ATCC 30569</strain>
    </source>
</reference>
<dbReference type="Gene3D" id="3.30.710.10">
    <property type="entry name" value="Potassium Channel Kv1.1, Chain A"/>
    <property type="match status" value="1"/>
</dbReference>
<dbReference type="EMBL" id="PYSW02000046">
    <property type="protein sequence ID" value="KAG2374276.1"/>
    <property type="molecule type" value="Genomic_DNA"/>
</dbReference>
<feature type="domain" description="TLDc" evidence="2">
    <location>
        <begin position="184"/>
        <end position="365"/>
    </location>
</feature>
<dbReference type="AlphaFoldDB" id="A0AA88GD30"/>